<feature type="transmembrane region" description="Helical" evidence="1">
    <location>
        <begin position="788"/>
        <end position="805"/>
    </location>
</feature>
<keyword evidence="1" id="KW-0472">Membrane</keyword>
<feature type="transmembrane region" description="Helical" evidence="1">
    <location>
        <begin position="535"/>
        <end position="556"/>
    </location>
</feature>
<reference evidence="2 3" key="1">
    <citation type="submission" date="2024-11" db="EMBL/GenBank/DDBJ databases">
        <title>Chromosome-level genome assembly of the freshwater bivalve Anodonta woodiana.</title>
        <authorList>
            <person name="Chen X."/>
        </authorList>
    </citation>
    <scope>NUCLEOTIDE SEQUENCE [LARGE SCALE GENOMIC DNA]</scope>
    <source>
        <strain evidence="2">MN2024</strain>
        <tissue evidence="2">Gills</tissue>
    </source>
</reference>
<feature type="transmembrane region" description="Helical" evidence="1">
    <location>
        <begin position="449"/>
        <end position="468"/>
    </location>
</feature>
<feature type="transmembrane region" description="Helical" evidence="1">
    <location>
        <begin position="612"/>
        <end position="637"/>
    </location>
</feature>
<dbReference type="EMBL" id="JBJQND010000015">
    <property type="protein sequence ID" value="KAL3853805.1"/>
    <property type="molecule type" value="Genomic_DNA"/>
</dbReference>
<protein>
    <submittedName>
        <fullName evidence="2">Uncharacterized protein</fullName>
    </submittedName>
</protein>
<feature type="transmembrane region" description="Helical" evidence="1">
    <location>
        <begin position="817"/>
        <end position="835"/>
    </location>
</feature>
<evidence type="ECO:0000256" key="1">
    <source>
        <dbReference type="SAM" id="Phobius"/>
    </source>
</evidence>
<organism evidence="2 3">
    <name type="scientific">Sinanodonta woodiana</name>
    <name type="common">Chinese pond mussel</name>
    <name type="synonym">Anodonta woodiana</name>
    <dbReference type="NCBI Taxonomy" id="1069815"/>
    <lineage>
        <taxon>Eukaryota</taxon>
        <taxon>Metazoa</taxon>
        <taxon>Spiralia</taxon>
        <taxon>Lophotrochozoa</taxon>
        <taxon>Mollusca</taxon>
        <taxon>Bivalvia</taxon>
        <taxon>Autobranchia</taxon>
        <taxon>Heteroconchia</taxon>
        <taxon>Palaeoheterodonta</taxon>
        <taxon>Unionida</taxon>
        <taxon>Unionoidea</taxon>
        <taxon>Unionidae</taxon>
        <taxon>Unioninae</taxon>
        <taxon>Sinanodonta</taxon>
    </lineage>
</organism>
<keyword evidence="1" id="KW-0812">Transmembrane</keyword>
<evidence type="ECO:0000313" key="2">
    <source>
        <dbReference type="EMBL" id="KAL3853805.1"/>
    </source>
</evidence>
<feature type="transmembrane region" description="Helical" evidence="1">
    <location>
        <begin position="7"/>
        <end position="27"/>
    </location>
</feature>
<feature type="transmembrane region" description="Helical" evidence="1">
    <location>
        <begin position="229"/>
        <end position="253"/>
    </location>
</feature>
<accession>A0ABD3UWH0</accession>
<keyword evidence="1" id="KW-1133">Transmembrane helix</keyword>
<dbReference type="Proteomes" id="UP001634394">
    <property type="component" value="Unassembled WGS sequence"/>
</dbReference>
<proteinExistence type="predicted"/>
<gene>
    <name evidence="2" type="ORF">ACJMK2_017314</name>
</gene>
<feature type="transmembrane region" description="Helical" evidence="1">
    <location>
        <begin position="388"/>
        <end position="407"/>
    </location>
</feature>
<evidence type="ECO:0000313" key="3">
    <source>
        <dbReference type="Proteomes" id="UP001634394"/>
    </source>
</evidence>
<feature type="transmembrane region" description="Helical" evidence="1">
    <location>
        <begin position="507"/>
        <end position="529"/>
    </location>
</feature>
<comment type="caution">
    <text evidence="2">The sequence shown here is derived from an EMBL/GenBank/DDBJ whole genome shotgun (WGS) entry which is preliminary data.</text>
</comment>
<sequence length="946" mass="109003">MREVSKWSVILCMNMQILLCLTLGNYFKMTVFGLPVSNITVVNNVELTALKENVKLKSKPRVVSNIDCTFITESDDLPAEIDSQMEENTKVLFFRIHFPGWSGNILGFEQGNIYKPTHWVRVRGRLGKGLLLLRHNYEILSLSTLSLNTHKMDISLNQSSPNCIEKMDVSTFEIVLRELLLNNLKKTEAGDNICNIHIADDNGVAEFVYKCCHRVQDGTIQCEDLTKDIWLDVLFTIIFLLKLYVILASARYIPDSWYRVKHVVSTYNHRLGNKPLSLNVRITKTPDLYRNAKVKTDISRFKYMTQFIRTLQDLKPDVPCNLNIPEIKMKVKEQRMVTEDNVPVGLLKSLYDSFARCKIRERPAVSKCCYADTCPQYHKSRRIPWHRFLSKLMMFIMMLILAMPWILRVYLYYQYEHEEISAQKDVASQRGLSFPFQGSVTLYLTPSHILFIVIYVMLSVEYVLYGIVKKSIQQKFMLVVRKCFRDMREGNIADVFRWSVSTLLKPCTSCGVVGIFLGIIMWIVALPYVMVILSFYLFPTINLTIRMFVQFIEYLLPRSTKLRNSPFCRKMYKCWKNFIPRGKTSIPESAVVVTSERNKQESMTMQSRCLQLLVILVCLISLYFFIFLLIEIVSFFVEIAVYTSVGIILNAETCLTYLSFIFILAGYANSCFSHVVDRYLSFNKALTTFLLELSKENLEEATYLPGDQHRNLAFRVKTEDIQALEGPVSLDETEPGQLRWRVSRLVLFLGKNDMPFLPRKFFFDACKMPHYACPGELLLNYLRACGEFSMIVVFLLFVLVIVLAFSETYHLSASNQLLAALAGGFLPWIFMNVVFRTHASPPLDTSNKNFKICFSELLDKYEQNWPIDDIIVADNVNIQQNVEEVTNETNILSAQDNENNVSHAVTSNADAITSAEPNRIDLVIDISKNRRKSKSLLDDDLKETTL</sequence>
<keyword evidence="3" id="KW-1185">Reference proteome</keyword>
<name>A0ABD3UWH0_SINWO</name>
<dbReference type="AlphaFoldDB" id="A0ABD3UWH0"/>